<dbReference type="GeneID" id="106169654"/>
<protein>
    <submittedName>
        <fullName evidence="2">Regulation of enolase protein 1 isoform X1</fullName>
    </submittedName>
</protein>
<dbReference type="Pfam" id="PF07081">
    <property type="entry name" value="DUF1349"/>
    <property type="match status" value="1"/>
</dbReference>
<name>A0A1S3J325_LINAN</name>
<proteinExistence type="predicted"/>
<dbReference type="RefSeq" id="XP_013404648.1">
    <property type="nucleotide sequence ID" value="XM_013549194.1"/>
</dbReference>
<gene>
    <name evidence="2" type="primary">LOC106169654</name>
</gene>
<dbReference type="PANTHER" id="PTHR35332:SF2">
    <property type="entry name" value="REGULATION OF ENOLASE PROTEIN 1"/>
    <property type="match status" value="1"/>
</dbReference>
<evidence type="ECO:0000313" key="1">
    <source>
        <dbReference type="Proteomes" id="UP000085678"/>
    </source>
</evidence>
<keyword evidence="1" id="KW-1185">Reference proteome</keyword>
<dbReference type="KEGG" id="lak:106169654"/>
<accession>A0A1S3J325</accession>
<reference evidence="2" key="1">
    <citation type="submission" date="2025-08" db="UniProtKB">
        <authorList>
            <consortium name="RefSeq"/>
        </authorList>
    </citation>
    <scope>IDENTIFICATION</scope>
    <source>
        <tissue evidence="2">Gonads</tissue>
    </source>
</reference>
<dbReference type="Proteomes" id="UP000085678">
    <property type="component" value="Unplaced"/>
</dbReference>
<dbReference type="AlphaFoldDB" id="A0A1S3J325"/>
<organism evidence="1 2">
    <name type="scientific">Lingula anatina</name>
    <name type="common">Brachiopod</name>
    <name type="synonym">Lingula unguis</name>
    <dbReference type="NCBI Taxonomy" id="7574"/>
    <lineage>
        <taxon>Eukaryota</taxon>
        <taxon>Metazoa</taxon>
        <taxon>Spiralia</taxon>
        <taxon>Lophotrochozoa</taxon>
        <taxon>Brachiopoda</taxon>
        <taxon>Linguliformea</taxon>
        <taxon>Lingulata</taxon>
        <taxon>Lingulida</taxon>
        <taxon>Linguloidea</taxon>
        <taxon>Lingulidae</taxon>
        <taxon>Lingula</taxon>
    </lineage>
</organism>
<dbReference type="OrthoDB" id="42525at2759"/>
<sequence>MSSSGDQTFMSTSFASDQLPDGLKWYTEPKTWRTKARNNKGLLAITEPKTDFWQKTYYEPLLVADNGHFLYLDVSQEKVVMETEFEIKSSDQFDQCGLMVRTDTLHWIKCGIEYVDGHPGLGCVVTNDFSDWSKQDWQGNRLCLRLYRQGNSYVVESKLPSDSNWNFIRIAHLDHAATATVQMGLYFCSPKSGGAEMYFPHFSMRPTKGHSHGAD</sequence>
<dbReference type="InterPro" id="IPR009784">
    <property type="entry name" value="DUF1349"/>
</dbReference>
<evidence type="ECO:0000313" key="2">
    <source>
        <dbReference type="RefSeq" id="XP_013404648.1"/>
    </source>
</evidence>
<dbReference type="SUPFAM" id="SSF49899">
    <property type="entry name" value="Concanavalin A-like lectins/glucanases"/>
    <property type="match status" value="1"/>
</dbReference>
<dbReference type="PANTHER" id="PTHR35332">
    <property type="entry name" value="REGULATION OF ENOLASE PROTEIN 1"/>
    <property type="match status" value="1"/>
</dbReference>
<dbReference type="Gene3D" id="2.60.120.200">
    <property type="match status" value="1"/>
</dbReference>
<dbReference type="InterPro" id="IPR013320">
    <property type="entry name" value="ConA-like_dom_sf"/>
</dbReference>
<dbReference type="InParanoid" id="A0A1S3J325"/>